<dbReference type="InterPro" id="IPR005572">
    <property type="entry name" value="Anti-sigma_E_RseA_N"/>
</dbReference>
<dbReference type="CDD" id="cd16328">
    <property type="entry name" value="RseA_N"/>
    <property type="match status" value="1"/>
</dbReference>
<dbReference type="SUPFAM" id="SSF89069">
    <property type="entry name" value="N-terminal, cytoplasmic domain of anti-sigmaE factor RseA"/>
    <property type="match status" value="1"/>
</dbReference>
<name>A0A6G7VB80_9GAMM</name>
<accession>A0A6G7VB80</accession>
<keyword evidence="1" id="KW-0472">Membrane</keyword>
<dbReference type="AlphaFoldDB" id="A0A6G7VB80"/>
<keyword evidence="1" id="KW-1133">Transmembrane helix</keyword>
<keyword evidence="1" id="KW-0812">Transmembrane</keyword>
<keyword evidence="4" id="KW-1185">Reference proteome</keyword>
<dbReference type="PANTHER" id="PTHR38104">
    <property type="match status" value="1"/>
</dbReference>
<dbReference type="RefSeq" id="WP_166269881.1">
    <property type="nucleotide sequence ID" value="NZ_CP048029.1"/>
</dbReference>
<dbReference type="EMBL" id="CP048029">
    <property type="protein sequence ID" value="QIK37108.1"/>
    <property type="molecule type" value="Genomic_DNA"/>
</dbReference>
<organism evidence="3 4">
    <name type="scientific">Caldichromatium japonicum</name>
    <dbReference type="NCBI Taxonomy" id="2699430"/>
    <lineage>
        <taxon>Bacteria</taxon>
        <taxon>Pseudomonadati</taxon>
        <taxon>Pseudomonadota</taxon>
        <taxon>Gammaproteobacteria</taxon>
        <taxon>Chromatiales</taxon>
        <taxon>Chromatiaceae</taxon>
        <taxon>Caldichromatium</taxon>
    </lineage>
</organism>
<evidence type="ECO:0000313" key="4">
    <source>
        <dbReference type="Proteomes" id="UP000502699"/>
    </source>
</evidence>
<dbReference type="InterPro" id="IPR036147">
    <property type="entry name" value="Anti-sigma_E_RseA_N_sf"/>
</dbReference>
<gene>
    <name evidence="3" type="ORF">GWK36_02820</name>
</gene>
<feature type="domain" description="Anti sigma-E protein RseA N-terminal" evidence="2">
    <location>
        <begin position="7"/>
        <end position="81"/>
    </location>
</feature>
<reference evidence="4" key="1">
    <citation type="submission" date="2020-01" db="EMBL/GenBank/DDBJ databases">
        <title>Caldichromatium gen. nov., sp. nov., a thermophilic purple sulfur bacterium member of the family Chromatiaceae isolated from Nakabusa hot spring, Japan.</title>
        <authorList>
            <person name="Saini M.K."/>
            <person name="Hanada S."/>
            <person name="Tank M."/>
        </authorList>
    </citation>
    <scope>NUCLEOTIDE SEQUENCE [LARGE SCALE GENOMIC DNA]</scope>
    <source>
        <strain evidence="4">No.7</strain>
    </source>
</reference>
<evidence type="ECO:0000259" key="2">
    <source>
        <dbReference type="Pfam" id="PF03872"/>
    </source>
</evidence>
<dbReference type="PANTHER" id="PTHR38104:SF1">
    <property type="entry name" value="ANTI-SIGMA-E FACTOR RSEA"/>
    <property type="match status" value="1"/>
</dbReference>
<dbReference type="Proteomes" id="UP000502699">
    <property type="component" value="Chromosome"/>
</dbReference>
<dbReference type="GO" id="GO:0016989">
    <property type="term" value="F:sigma factor antagonist activity"/>
    <property type="evidence" value="ECO:0007669"/>
    <property type="project" value="InterPro"/>
</dbReference>
<dbReference type="InterPro" id="IPR052383">
    <property type="entry name" value="Anti-sigma-E_RseA-like"/>
</dbReference>
<dbReference type="Pfam" id="PF03872">
    <property type="entry name" value="RseA_N"/>
    <property type="match status" value="1"/>
</dbReference>
<evidence type="ECO:0000313" key="3">
    <source>
        <dbReference type="EMBL" id="QIK37108.1"/>
    </source>
</evidence>
<proteinExistence type="predicted"/>
<sequence>MSEEYRQRLSELQDGELAEQQINDLLDAVASDPALRACWERYALIGQALRGEGIDPGVRILAERVRSVVQTAPVIGTPAQIHPWPRHAPHRLTTWALAASVVLVAVLALPLIMQDRSRLQTSPSLAARLPQQSPEVQRWQIERPEFASKLDRYLVTHQAAAPATAAQGFLPYVTLVSHPVGR</sequence>
<feature type="transmembrane region" description="Helical" evidence="1">
    <location>
        <begin position="92"/>
        <end position="112"/>
    </location>
</feature>
<dbReference type="KEGG" id="cjap:GWK36_02820"/>
<evidence type="ECO:0000256" key="1">
    <source>
        <dbReference type="SAM" id="Phobius"/>
    </source>
</evidence>
<protein>
    <submittedName>
        <fullName evidence="3">Sigma-E factor negative regulatory protein</fullName>
    </submittedName>
</protein>
<dbReference type="Gene3D" id="1.10.10.880">
    <property type="entry name" value="Anti sigma-E protein RseA, N-terminal domain"/>
    <property type="match status" value="1"/>
</dbReference>